<evidence type="ECO:0000313" key="11">
    <source>
        <dbReference type="Proteomes" id="UP000190831"/>
    </source>
</evidence>
<keyword evidence="4 8" id="KW-0812">Transmembrane</keyword>
<evidence type="ECO:0000256" key="6">
    <source>
        <dbReference type="ARBA" id="ARBA00023136"/>
    </source>
</evidence>
<keyword evidence="5 8" id="KW-1133">Transmembrane helix</keyword>
<feature type="transmembrane region" description="Helical" evidence="8">
    <location>
        <begin position="350"/>
        <end position="371"/>
    </location>
</feature>
<feature type="transmembrane region" description="Helical" evidence="8">
    <location>
        <begin position="417"/>
        <end position="439"/>
    </location>
</feature>
<comment type="subcellular location">
    <subcellularLocation>
        <location evidence="1">Endomembrane system</location>
        <topology evidence="1">Multi-pass membrane protein</topology>
    </subcellularLocation>
</comment>
<dbReference type="OrthoDB" id="3437016at2759"/>
<dbReference type="Proteomes" id="UP000190831">
    <property type="component" value="Chromosome H"/>
</dbReference>
<evidence type="ECO:0000256" key="5">
    <source>
        <dbReference type="ARBA" id="ARBA00022989"/>
    </source>
</evidence>
<dbReference type="EMBL" id="LT598491">
    <property type="protein sequence ID" value="SCW04243.1"/>
    <property type="molecule type" value="Genomic_DNA"/>
</dbReference>
<sequence>MAKGNVDRESQPFLQPIDRNILQDPSSGLPGFVASELEQQEENLQRDEQSYGSIRKGSVQTSTHDIDDDDVEEFQISPARIRIIMISMYLGIFLAALDNTVVSTLLAHIASEFNELPRISWIATAYLLSSATFQPLYGKISDIFGRKPLLVFSNIFFCLGCLMCGLSPGLWWLVAGRFVAGIGGGGITSMSSITTSDIVPLRDRALYQGICNFFFGLGTACGGLIGGWFTEHGGGWRMAFLIQVPACILSCGVLVTFLELPPRKHDSCEESTWKSKLARVDWWGVLFLVVFLLLAMLASSLGGKEIAYNSKLFITLCVLILISGSMFAYIETHVAIDPVLPISFLKNRTILGASLANWFCMMAAMTTNYYLPVYWAGVLDMKPTDMGKRTIPSFFSTALGSLGAGYYMKRTGRYYKFLMGFCLLAVVGQLQINLITPSIAVWRQYILQLVPGLGVSVLITVTLLAMIAAVPHEHQAATTSISYAFRSTGCTLGVSIGGAIFRSALSSLLQRNVMKFASDGHSSEELTGIIENATHSSEWVHRDAPEFVRATLIECYHFACKYTYAFCLTTVILAMVSCAIIKEYKLHTSIKR</sequence>
<feature type="transmembrane region" description="Helical" evidence="8">
    <location>
        <begin position="483"/>
        <end position="505"/>
    </location>
</feature>
<feature type="transmembrane region" description="Helical" evidence="8">
    <location>
        <begin position="391"/>
        <end position="408"/>
    </location>
</feature>
<feature type="transmembrane region" description="Helical" evidence="8">
    <location>
        <begin position="312"/>
        <end position="330"/>
    </location>
</feature>
<feature type="transmembrane region" description="Helical" evidence="8">
    <location>
        <begin position="178"/>
        <end position="199"/>
    </location>
</feature>
<accession>A0A1G4MK42</accession>
<name>A0A1G4MK42_LACFM</name>
<organism evidence="10 11">
    <name type="scientific">Lachancea fermentati</name>
    <name type="common">Zygosaccharomyces fermentati</name>
    <dbReference type="NCBI Taxonomy" id="4955"/>
    <lineage>
        <taxon>Eukaryota</taxon>
        <taxon>Fungi</taxon>
        <taxon>Dikarya</taxon>
        <taxon>Ascomycota</taxon>
        <taxon>Saccharomycotina</taxon>
        <taxon>Saccharomycetes</taxon>
        <taxon>Saccharomycetales</taxon>
        <taxon>Saccharomycetaceae</taxon>
        <taxon>Lachancea</taxon>
    </lineage>
</organism>
<feature type="transmembrane region" description="Helical" evidence="8">
    <location>
        <begin position="83"/>
        <end position="107"/>
    </location>
</feature>
<gene>
    <name evidence="10" type="ORF">LAFE_0H09230G</name>
</gene>
<evidence type="ECO:0000256" key="3">
    <source>
        <dbReference type="ARBA" id="ARBA00022448"/>
    </source>
</evidence>
<keyword evidence="6 8" id="KW-0472">Membrane</keyword>
<keyword evidence="3" id="KW-0813">Transport</keyword>
<feature type="domain" description="Major facilitator superfamily (MFS) profile" evidence="9">
    <location>
        <begin position="84"/>
        <end position="585"/>
    </location>
</feature>
<feature type="transmembrane region" description="Helical" evidence="8">
    <location>
        <begin position="149"/>
        <end position="172"/>
    </location>
</feature>
<dbReference type="Gene3D" id="1.20.1250.20">
    <property type="entry name" value="MFS general substrate transporter like domains"/>
    <property type="match status" value="1"/>
</dbReference>
<protein>
    <submittedName>
        <fullName evidence="10">LAFE_0H09230g1_1</fullName>
    </submittedName>
</protein>
<feature type="transmembrane region" description="Helical" evidence="8">
    <location>
        <begin position="280"/>
        <end position="300"/>
    </location>
</feature>
<evidence type="ECO:0000256" key="2">
    <source>
        <dbReference type="ARBA" id="ARBA00008335"/>
    </source>
</evidence>
<dbReference type="PANTHER" id="PTHR23501">
    <property type="entry name" value="MAJOR FACILITATOR SUPERFAMILY"/>
    <property type="match status" value="1"/>
</dbReference>
<feature type="transmembrane region" description="Helical" evidence="8">
    <location>
        <begin position="211"/>
        <end position="230"/>
    </location>
</feature>
<dbReference type="AlphaFoldDB" id="A0A1G4MK42"/>
<evidence type="ECO:0000313" key="10">
    <source>
        <dbReference type="EMBL" id="SCW04243.1"/>
    </source>
</evidence>
<dbReference type="InterPro" id="IPR020846">
    <property type="entry name" value="MFS_dom"/>
</dbReference>
<comment type="similarity">
    <text evidence="2">Belongs to the major facilitator superfamily.</text>
</comment>
<evidence type="ECO:0000256" key="7">
    <source>
        <dbReference type="SAM" id="MobiDB-lite"/>
    </source>
</evidence>
<evidence type="ECO:0000259" key="9">
    <source>
        <dbReference type="PROSITE" id="PS50850"/>
    </source>
</evidence>
<feature type="transmembrane region" description="Helical" evidence="8">
    <location>
        <begin position="562"/>
        <end position="581"/>
    </location>
</feature>
<feature type="transmembrane region" description="Helical" evidence="8">
    <location>
        <begin position="236"/>
        <end position="260"/>
    </location>
</feature>
<feature type="transmembrane region" description="Helical" evidence="8">
    <location>
        <begin position="445"/>
        <end position="471"/>
    </location>
</feature>
<feature type="compositionally biased region" description="Basic and acidic residues" evidence="7">
    <location>
        <begin position="1"/>
        <end position="10"/>
    </location>
</feature>
<dbReference type="SUPFAM" id="SSF103473">
    <property type="entry name" value="MFS general substrate transporter"/>
    <property type="match status" value="1"/>
</dbReference>
<dbReference type="Pfam" id="PF07690">
    <property type="entry name" value="MFS_1"/>
    <property type="match status" value="1"/>
</dbReference>
<evidence type="ECO:0000256" key="4">
    <source>
        <dbReference type="ARBA" id="ARBA00022692"/>
    </source>
</evidence>
<dbReference type="InterPro" id="IPR036259">
    <property type="entry name" value="MFS_trans_sf"/>
</dbReference>
<dbReference type="Gene3D" id="1.20.1720.10">
    <property type="entry name" value="Multidrug resistance protein D"/>
    <property type="match status" value="1"/>
</dbReference>
<dbReference type="OMA" id="VPHEHQA"/>
<feature type="region of interest" description="Disordered" evidence="7">
    <location>
        <begin position="1"/>
        <end position="64"/>
    </location>
</feature>
<evidence type="ECO:0000256" key="1">
    <source>
        <dbReference type="ARBA" id="ARBA00004127"/>
    </source>
</evidence>
<dbReference type="GO" id="GO:0015174">
    <property type="term" value="F:basic amino acid transmembrane transporter activity"/>
    <property type="evidence" value="ECO:0007669"/>
    <property type="project" value="TreeGrafter"/>
</dbReference>
<dbReference type="CDD" id="cd17502">
    <property type="entry name" value="MFS_Azr1_MDR_like"/>
    <property type="match status" value="1"/>
</dbReference>
<feature type="transmembrane region" description="Helical" evidence="8">
    <location>
        <begin position="119"/>
        <end position="137"/>
    </location>
</feature>
<proteinExistence type="inferred from homology"/>
<dbReference type="PROSITE" id="PS50850">
    <property type="entry name" value="MFS"/>
    <property type="match status" value="1"/>
</dbReference>
<dbReference type="InterPro" id="IPR011701">
    <property type="entry name" value="MFS"/>
</dbReference>
<dbReference type="GO" id="GO:0012505">
    <property type="term" value="C:endomembrane system"/>
    <property type="evidence" value="ECO:0007669"/>
    <property type="project" value="UniProtKB-SubCell"/>
</dbReference>
<dbReference type="GO" id="GO:0000329">
    <property type="term" value="C:fungal-type vacuole membrane"/>
    <property type="evidence" value="ECO:0007669"/>
    <property type="project" value="TreeGrafter"/>
</dbReference>
<dbReference type="PANTHER" id="PTHR23501:SF191">
    <property type="entry name" value="VACUOLAR BASIC AMINO ACID TRANSPORTER 4"/>
    <property type="match status" value="1"/>
</dbReference>
<keyword evidence="11" id="KW-1185">Reference proteome</keyword>
<reference evidence="10 11" key="1">
    <citation type="submission" date="2016-03" db="EMBL/GenBank/DDBJ databases">
        <authorList>
            <person name="Devillers H."/>
        </authorList>
    </citation>
    <scope>NUCLEOTIDE SEQUENCE [LARGE SCALE GENOMIC DNA]</scope>
    <source>
        <strain evidence="10">CBS 6772</strain>
    </source>
</reference>
<evidence type="ECO:0000256" key="8">
    <source>
        <dbReference type="SAM" id="Phobius"/>
    </source>
</evidence>